<dbReference type="PROSITE" id="PS00622">
    <property type="entry name" value="HTH_LUXR_1"/>
    <property type="match status" value="1"/>
</dbReference>
<dbReference type="InterPro" id="IPR011006">
    <property type="entry name" value="CheY-like_superfamily"/>
</dbReference>
<dbReference type="Gene3D" id="3.40.50.2300">
    <property type="match status" value="1"/>
</dbReference>
<keyword evidence="6" id="KW-1185">Reference proteome</keyword>
<organism evidence="5 6">
    <name type="scientific">Kribbella sancticallisti</name>
    <dbReference type="NCBI Taxonomy" id="460087"/>
    <lineage>
        <taxon>Bacteria</taxon>
        <taxon>Bacillati</taxon>
        <taxon>Actinomycetota</taxon>
        <taxon>Actinomycetes</taxon>
        <taxon>Propionibacteriales</taxon>
        <taxon>Kribbellaceae</taxon>
        <taxon>Kribbella</taxon>
    </lineage>
</organism>
<protein>
    <submittedName>
        <fullName evidence="5">Response regulator transcription factor</fullName>
    </submittedName>
</protein>
<evidence type="ECO:0000259" key="3">
    <source>
        <dbReference type="PROSITE" id="PS50043"/>
    </source>
</evidence>
<keyword evidence="1" id="KW-0238">DNA-binding</keyword>
<evidence type="ECO:0000259" key="4">
    <source>
        <dbReference type="PROSITE" id="PS50110"/>
    </source>
</evidence>
<feature type="domain" description="HTH luxR-type" evidence="3">
    <location>
        <begin position="132"/>
        <end position="197"/>
    </location>
</feature>
<dbReference type="Pfam" id="PF00196">
    <property type="entry name" value="GerE"/>
    <property type="match status" value="1"/>
</dbReference>
<proteinExistence type="predicted"/>
<gene>
    <name evidence="5" type="ORF">GCM10009789_14910</name>
</gene>
<dbReference type="Proteomes" id="UP001500393">
    <property type="component" value="Unassembled WGS sequence"/>
</dbReference>
<dbReference type="InterPro" id="IPR039420">
    <property type="entry name" value="WalR-like"/>
</dbReference>
<dbReference type="PANTHER" id="PTHR43214">
    <property type="entry name" value="TWO-COMPONENT RESPONSE REGULATOR"/>
    <property type="match status" value="1"/>
</dbReference>
<comment type="caution">
    <text evidence="5">The sequence shown here is derived from an EMBL/GenBank/DDBJ whole genome shotgun (WGS) entry which is preliminary data.</text>
</comment>
<evidence type="ECO:0000256" key="1">
    <source>
        <dbReference type="ARBA" id="ARBA00023125"/>
    </source>
</evidence>
<accession>A0ABN2CV31</accession>
<dbReference type="PROSITE" id="PS50043">
    <property type="entry name" value="HTH_LUXR_2"/>
    <property type="match status" value="1"/>
</dbReference>
<reference evidence="5 6" key="1">
    <citation type="journal article" date="2019" name="Int. J. Syst. Evol. Microbiol.">
        <title>The Global Catalogue of Microorganisms (GCM) 10K type strain sequencing project: providing services to taxonomists for standard genome sequencing and annotation.</title>
        <authorList>
            <consortium name="The Broad Institute Genomics Platform"/>
            <consortium name="The Broad Institute Genome Sequencing Center for Infectious Disease"/>
            <person name="Wu L."/>
            <person name="Ma J."/>
        </authorList>
    </citation>
    <scope>NUCLEOTIDE SEQUENCE [LARGE SCALE GENOMIC DNA]</scope>
    <source>
        <strain evidence="5 6">JCM 14969</strain>
    </source>
</reference>
<sequence length="199" mass="21611">MVIRVLLGHRGKMLRGALAAVLSKESDLRVVAEVDDADQLLTAVALERPDVLVLESRMPAEVGVEQVCRQRPGVLVLVDRQESVATSVALVRLAPRVGLIATDASPDELVVAVREIAHGRPVLDLELAMAALRAEQNPLTDREREVLRLVATGATAQEIAHKLCLSAGTVRNYLSHILAKTESRSRIEAIRKAEEAGWI</sequence>
<dbReference type="SUPFAM" id="SSF52172">
    <property type="entry name" value="CheY-like"/>
    <property type="match status" value="1"/>
</dbReference>
<dbReference type="SUPFAM" id="SSF46894">
    <property type="entry name" value="C-terminal effector domain of the bipartite response regulators"/>
    <property type="match status" value="1"/>
</dbReference>
<dbReference type="InterPro" id="IPR000792">
    <property type="entry name" value="Tscrpt_reg_LuxR_C"/>
</dbReference>
<evidence type="ECO:0000313" key="5">
    <source>
        <dbReference type="EMBL" id="GAA1562853.1"/>
    </source>
</evidence>
<dbReference type="InterPro" id="IPR016032">
    <property type="entry name" value="Sig_transdc_resp-reg_C-effctor"/>
</dbReference>
<name>A0ABN2CV31_9ACTN</name>
<feature type="domain" description="Response regulatory" evidence="4">
    <location>
        <begin position="4"/>
        <end position="117"/>
    </location>
</feature>
<evidence type="ECO:0000256" key="2">
    <source>
        <dbReference type="PROSITE-ProRule" id="PRU00169"/>
    </source>
</evidence>
<dbReference type="PANTHER" id="PTHR43214:SF42">
    <property type="entry name" value="TRANSCRIPTIONAL REGULATORY PROTEIN DESR"/>
    <property type="match status" value="1"/>
</dbReference>
<dbReference type="InterPro" id="IPR001789">
    <property type="entry name" value="Sig_transdc_resp-reg_receiver"/>
</dbReference>
<dbReference type="EMBL" id="BAAAOS010000014">
    <property type="protein sequence ID" value="GAA1562853.1"/>
    <property type="molecule type" value="Genomic_DNA"/>
</dbReference>
<dbReference type="CDD" id="cd06170">
    <property type="entry name" value="LuxR_C_like"/>
    <property type="match status" value="1"/>
</dbReference>
<dbReference type="SMART" id="SM00421">
    <property type="entry name" value="HTH_LUXR"/>
    <property type="match status" value="1"/>
</dbReference>
<dbReference type="PRINTS" id="PR00038">
    <property type="entry name" value="HTHLUXR"/>
</dbReference>
<dbReference type="PROSITE" id="PS50110">
    <property type="entry name" value="RESPONSE_REGULATORY"/>
    <property type="match status" value="1"/>
</dbReference>
<comment type="caution">
    <text evidence="2">Lacks conserved residue(s) required for the propagation of feature annotation.</text>
</comment>
<evidence type="ECO:0000313" key="6">
    <source>
        <dbReference type="Proteomes" id="UP001500393"/>
    </source>
</evidence>